<feature type="transmembrane region" description="Helical" evidence="11">
    <location>
        <begin position="479"/>
        <end position="501"/>
    </location>
</feature>
<dbReference type="PROSITE" id="PS00108">
    <property type="entry name" value="PROTEIN_KINASE_ST"/>
    <property type="match status" value="2"/>
</dbReference>
<keyword evidence="5" id="KW-0418">Kinase</keyword>
<dbReference type="Pfam" id="PF07714">
    <property type="entry name" value="PK_Tyr_Ser-Thr"/>
    <property type="match status" value="2"/>
</dbReference>
<sequence length="828" mass="91068">MLAVWMGTQADEACPEAWHSDSHSMNQTSLADTRSKVYFSPKLYYLRVHVIAAQDLVPSEKGQNLETSVRSQLPPTTPPVHHQTTRHLVPPLAGGLTAAISFIILLTLCFRRIRKKRTAPSASDTDSKKPPHRLSYSLLRRATNNFSSSLRLGQGGFGSVYRATLKTNPITKNSSFHVAVKLMDAGSLQGEREFQNELLFSSKIDCKYIVSVMGFSSNPGKRRMLLVYELMENGSLQDCLFHRKSEELKNWDKRFLIALHIAKGLEYLHHYCDPPIIHGDIKPSNILLDGNFSAKIGDFGLARSKVEDNIESEVKKEGNLGNGVEDNGSVVEETESVITASGFEDFNNVHNLGGVERSPDSVVVRVEASPEAVVGVELSPEADAADVVSPRTVAEMASPYEGLDKTSISEGNFDSMNQTSLADTRSKVYFSPKLYYLRVHVIAAQDLVPSEKGQNLETSVRSQLPPTTPPVHHQTTRHLVPPLAGGLTAAVSFIILLTLCFRRIRKKRTAPSASDTDSKKPPHRLSYSLLRRATNNFSSSLRLGQGGFGSVYRATLKTNPITKNSSFHVAVKLMDAGSLQGERVFQNELLFSSKIDCKYIVSVMGFSSNPGKRRMLLVYELMENGSLQDCLFHRKSEELKNWDKRFLIALHIAKGLEYLHHYCDPPIIHGDIKPSNILLDGNFSAKIGDFGLARSKVEDNIESEVKKEGNLGNGVEDNGSVVEETESVITASGFEDFNNVHNLGGVERSPDSVVVRVEASPEAVVGVELSPEADAAAVVSPRTVAEMASPSEGLDKTSISEGNFDRGQLKTTPKQTIYGLVEELNSFE</sequence>
<keyword evidence="3" id="KW-0808">Transferase</keyword>
<dbReference type="GO" id="GO:0004674">
    <property type="term" value="F:protein serine/threonine kinase activity"/>
    <property type="evidence" value="ECO:0007669"/>
    <property type="project" value="UniProtKB-KW"/>
</dbReference>
<keyword evidence="2" id="KW-0723">Serine/threonine-protein kinase</keyword>
<evidence type="ECO:0000313" key="14">
    <source>
        <dbReference type="Proteomes" id="UP001604277"/>
    </source>
</evidence>
<keyword evidence="14" id="KW-1185">Reference proteome</keyword>
<dbReference type="FunFam" id="1.10.510.10:FF:001023">
    <property type="entry name" value="Os07g0541700 protein"/>
    <property type="match status" value="2"/>
</dbReference>
<dbReference type="PANTHER" id="PTHR46821">
    <property type="entry name" value="OS07G0586332 PROTEIN"/>
    <property type="match status" value="1"/>
</dbReference>
<evidence type="ECO:0000256" key="6">
    <source>
        <dbReference type="ARBA" id="ARBA00022840"/>
    </source>
</evidence>
<evidence type="ECO:0000256" key="8">
    <source>
        <dbReference type="ARBA" id="ARBA00048679"/>
    </source>
</evidence>
<feature type="binding site" evidence="9">
    <location>
        <position position="572"/>
    </location>
    <ligand>
        <name>ATP</name>
        <dbReference type="ChEBI" id="CHEBI:30616"/>
    </ligand>
</feature>
<feature type="binding site" evidence="9">
    <location>
        <position position="181"/>
    </location>
    <ligand>
        <name>ATP</name>
        <dbReference type="ChEBI" id="CHEBI:30616"/>
    </ligand>
</feature>
<keyword evidence="4 9" id="KW-0547">Nucleotide-binding</keyword>
<feature type="domain" description="Protein kinase" evidence="12">
    <location>
        <begin position="537"/>
        <end position="828"/>
    </location>
</feature>
<name>A0ABD1WRV9_9LAMI</name>
<evidence type="ECO:0000256" key="4">
    <source>
        <dbReference type="ARBA" id="ARBA00022741"/>
    </source>
</evidence>
<dbReference type="EC" id="2.7.11.1" evidence="1"/>
<comment type="catalytic activity">
    <reaction evidence="7">
        <text>L-threonyl-[protein] + ATP = O-phospho-L-threonyl-[protein] + ADP + H(+)</text>
        <dbReference type="Rhea" id="RHEA:46608"/>
        <dbReference type="Rhea" id="RHEA-COMP:11060"/>
        <dbReference type="Rhea" id="RHEA-COMP:11605"/>
        <dbReference type="ChEBI" id="CHEBI:15378"/>
        <dbReference type="ChEBI" id="CHEBI:30013"/>
        <dbReference type="ChEBI" id="CHEBI:30616"/>
        <dbReference type="ChEBI" id="CHEBI:61977"/>
        <dbReference type="ChEBI" id="CHEBI:456216"/>
        <dbReference type="EC" id="2.7.11.1"/>
    </reaction>
</comment>
<feature type="domain" description="Protein kinase" evidence="12">
    <location>
        <begin position="146"/>
        <end position="481"/>
    </location>
</feature>
<reference evidence="14" key="1">
    <citation type="submission" date="2024-07" db="EMBL/GenBank/DDBJ databases">
        <title>Two chromosome-level genome assemblies of Korean endemic species Abeliophyllum distichum and Forsythia ovata (Oleaceae).</title>
        <authorList>
            <person name="Jang H."/>
        </authorList>
    </citation>
    <scope>NUCLEOTIDE SEQUENCE [LARGE SCALE GENOMIC DNA]</scope>
</reference>
<keyword evidence="11" id="KW-1133">Transmembrane helix</keyword>
<comment type="caution">
    <text evidence="13">The sequence shown here is derived from an EMBL/GenBank/DDBJ whole genome shotgun (WGS) entry which is preliminary data.</text>
</comment>
<evidence type="ECO:0000256" key="2">
    <source>
        <dbReference type="ARBA" id="ARBA00022527"/>
    </source>
</evidence>
<accession>A0ABD1WRV9</accession>
<evidence type="ECO:0000256" key="9">
    <source>
        <dbReference type="PROSITE-ProRule" id="PRU10141"/>
    </source>
</evidence>
<feature type="compositionally biased region" description="Polar residues" evidence="10">
    <location>
        <begin position="453"/>
        <end position="464"/>
    </location>
</feature>
<comment type="catalytic activity">
    <reaction evidence="8">
        <text>L-seryl-[protein] + ATP = O-phospho-L-seryl-[protein] + ADP + H(+)</text>
        <dbReference type="Rhea" id="RHEA:17989"/>
        <dbReference type="Rhea" id="RHEA-COMP:9863"/>
        <dbReference type="Rhea" id="RHEA-COMP:11604"/>
        <dbReference type="ChEBI" id="CHEBI:15378"/>
        <dbReference type="ChEBI" id="CHEBI:29999"/>
        <dbReference type="ChEBI" id="CHEBI:30616"/>
        <dbReference type="ChEBI" id="CHEBI:83421"/>
        <dbReference type="ChEBI" id="CHEBI:456216"/>
        <dbReference type="EC" id="2.7.11.1"/>
    </reaction>
</comment>
<evidence type="ECO:0000256" key="1">
    <source>
        <dbReference type="ARBA" id="ARBA00012513"/>
    </source>
</evidence>
<dbReference type="InterPro" id="IPR008271">
    <property type="entry name" value="Ser/Thr_kinase_AS"/>
</dbReference>
<evidence type="ECO:0000256" key="7">
    <source>
        <dbReference type="ARBA" id="ARBA00047899"/>
    </source>
</evidence>
<organism evidence="13 14">
    <name type="scientific">Forsythia ovata</name>
    <dbReference type="NCBI Taxonomy" id="205694"/>
    <lineage>
        <taxon>Eukaryota</taxon>
        <taxon>Viridiplantae</taxon>
        <taxon>Streptophyta</taxon>
        <taxon>Embryophyta</taxon>
        <taxon>Tracheophyta</taxon>
        <taxon>Spermatophyta</taxon>
        <taxon>Magnoliopsida</taxon>
        <taxon>eudicotyledons</taxon>
        <taxon>Gunneridae</taxon>
        <taxon>Pentapetalae</taxon>
        <taxon>asterids</taxon>
        <taxon>lamiids</taxon>
        <taxon>Lamiales</taxon>
        <taxon>Oleaceae</taxon>
        <taxon>Forsythieae</taxon>
        <taxon>Forsythia</taxon>
    </lineage>
</organism>
<proteinExistence type="predicted"/>
<keyword evidence="11" id="KW-0812">Transmembrane</keyword>
<dbReference type="AlphaFoldDB" id="A0ABD1WRV9"/>
<evidence type="ECO:0000313" key="13">
    <source>
        <dbReference type="EMBL" id="KAL2552432.1"/>
    </source>
</evidence>
<dbReference type="Gene3D" id="1.10.510.10">
    <property type="entry name" value="Transferase(Phosphotransferase) domain 1"/>
    <property type="match status" value="2"/>
</dbReference>
<feature type="region of interest" description="Disordered" evidence="10">
    <location>
        <begin position="787"/>
        <end position="808"/>
    </location>
</feature>
<feature type="transmembrane region" description="Helical" evidence="11">
    <location>
        <begin position="88"/>
        <end position="108"/>
    </location>
</feature>
<gene>
    <name evidence="13" type="ORF">Fot_06051</name>
</gene>
<dbReference type="InterPro" id="IPR001245">
    <property type="entry name" value="Ser-Thr/Tyr_kinase_cat_dom"/>
</dbReference>
<dbReference type="InterPro" id="IPR017441">
    <property type="entry name" value="Protein_kinase_ATP_BS"/>
</dbReference>
<keyword evidence="6 9" id="KW-0067">ATP-binding</keyword>
<dbReference type="SUPFAM" id="SSF56112">
    <property type="entry name" value="Protein kinase-like (PK-like)"/>
    <property type="match status" value="2"/>
</dbReference>
<protein>
    <recommendedName>
        <fullName evidence="1">non-specific serine/threonine protein kinase</fullName>
        <ecNumber evidence="1">2.7.11.1</ecNumber>
    </recommendedName>
</protein>
<evidence type="ECO:0000256" key="3">
    <source>
        <dbReference type="ARBA" id="ARBA00022679"/>
    </source>
</evidence>
<dbReference type="PROSITE" id="PS00107">
    <property type="entry name" value="PROTEIN_KINASE_ATP"/>
    <property type="match status" value="2"/>
</dbReference>
<feature type="compositionally biased region" description="Polar residues" evidence="10">
    <location>
        <begin position="62"/>
        <end position="73"/>
    </location>
</feature>
<dbReference type="SMART" id="SM00220">
    <property type="entry name" value="S_TKc"/>
    <property type="match status" value="2"/>
</dbReference>
<dbReference type="InterPro" id="IPR000719">
    <property type="entry name" value="Prot_kinase_dom"/>
</dbReference>
<dbReference type="InterPro" id="IPR011009">
    <property type="entry name" value="Kinase-like_dom_sf"/>
</dbReference>
<evidence type="ECO:0000256" key="5">
    <source>
        <dbReference type="ARBA" id="ARBA00022777"/>
    </source>
</evidence>
<evidence type="ECO:0000256" key="11">
    <source>
        <dbReference type="SAM" id="Phobius"/>
    </source>
</evidence>
<dbReference type="EMBL" id="JBFOLJ010000002">
    <property type="protein sequence ID" value="KAL2552432.1"/>
    <property type="molecule type" value="Genomic_DNA"/>
</dbReference>
<dbReference type="InterPro" id="IPR044576">
    <property type="entry name" value="At4g25390-like"/>
</dbReference>
<dbReference type="GO" id="GO:0005524">
    <property type="term" value="F:ATP binding"/>
    <property type="evidence" value="ECO:0007669"/>
    <property type="project" value="UniProtKB-UniRule"/>
</dbReference>
<dbReference type="Gene3D" id="3.30.200.20">
    <property type="entry name" value="Phosphorylase Kinase, domain 1"/>
    <property type="match status" value="2"/>
</dbReference>
<evidence type="ECO:0000256" key="10">
    <source>
        <dbReference type="SAM" id="MobiDB-lite"/>
    </source>
</evidence>
<dbReference type="PROSITE" id="PS50011">
    <property type="entry name" value="PROTEIN_KINASE_DOM"/>
    <property type="match status" value="2"/>
</dbReference>
<feature type="region of interest" description="Disordered" evidence="10">
    <location>
        <begin position="453"/>
        <end position="477"/>
    </location>
</feature>
<feature type="region of interest" description="Disordered" evidence="10">
    <location>
        <begin position="62"/>
        <end position="86"/>
    </location>
</feature>
<dbReference type="Proteomes" id="UP001604277">
    <property type="component" value="Unassembled WGS sequence"/>
</dbReference>
<keyword evidence="11" id="KW-0472">Membrane</keyword>
<dbReference type="PANTHER" id="PTHR46821:SF7">
    <property type="entry name" value="PROTEIN KINASE SUPERFAMILY PROTEIN"/>
    <property type="match status" value="1"/>
</dbReference>
<evidence type="ECO:0000259" key="12">
    <source>
        <dbReference type="PROSITE" id="PS50011"/>
    </source>
</evidence>